<name>A0A7W7PEH2_STRNE</name>
<gene>
    <name evidence="1" type="ORF">FHS38_003895</name>
</gene>
<keyword evidence="2" id="KW-1185">Reference proteome</keyword>
<comment type="caution">
    <text evidence="1">The sequence shown here is derived from an EMBL/GenBank/DDBJ whole genome shotgun (WGS) entry which is preliminary data.</text>
</comment>
<sequence length="85" mass="9233">MNDRHDPQVVVTAVRHDPGAAPGQTTVIRVLSMLPAHWVCAPVADQDGFELHVRFQGAAEDAEAVSAHVARVFQDPALRGWRRAG</sequence>
<dbReference type="Proteomes" id="UP000556436">
    <property type="component" value="Unassembled WGS sequence"/>
</dbReference>
<reference evidence="1 2" key="1">
    <citation type="submission" date="2020-08" db="EMBL/GenBank/DDBJ databases">
        <title>Genomic Encyclopedia of Type Strains, Phase III (KMG-III): the genomes of soil and plant-associated and newly described type strains.</title>
        <authorList>
            <person name="Whitman W."/>
        </authorList>
    </citation>
    <scope>NUCLEOTIDE SEQUENCE [LARGE SCALE GENOMIC DNA]</scope>
    <source>
        <strain evidence="1 2">CECT 3265</strain>
    </source>
</reference>
<evidence type="ECO:0000313" key="2">
    <source>
        <dbReference type="Proteomes" id="UP000556436"/>
    </source>
</evidence>
<dbReference type="RefSeq" id="WP_184734981.1">
    <property type="nucleotide sequence ID" value="NZ_BMRW01000019.1"/>
</dbReference>
<organism evidence="1 2">
    <name type="scientific">Streptomyces netropsis</name>
    <name type="common">Streptoverticillium netropsis</name>
    <dbReference type="NCBI Taxonomy" id="55404"/>
    <lineage>
        <taxon>Bacteria</taxon>
        <taxon>Bacillati</taxon>
        <taxon>Actinomycetota</taxon>
        <taxon>Actinomycetes</taxon>
        <taxon>Kitasatosporales</taxon>
        <taxon>Streptomycetaceae</taxon>
        <taxon>Streptomyces</taxon>
    </lineage>
</organism>
<accession>A0A7W7PEH2</accession>
<evidence type="ECO:0000313" key="1">
    <source>
        <dbReference type="EMBL" id="MBB4887841.1"/>
    </source>
</evidence>
<dbReference type="AlphaFoldDB" id="A0A7W7PEH2"/>
<proteinExistence type="predicted"/>
<protein>
    <submittedName>
        <fullName evidence="1">Uncharacterized protein</fullName>
    </submittedName>
</protein>
<dbReference type="EMBL" id="JACHJG010000007">
    <property type="protein sequence ID" value="MBB4887841.1"/>
    <property type="molecule type" value="Genomic_DNA"/>
</dbReference>